<dbReference type="Gene3D" id="3.40.630.30">
    <property type="match status" value="1"/>
</dbReference>
<gene>
    <name evidence="2" type="ORF">GYA55_06950</name>
</gene>
<dbReference type="InterPro" id="IPR016181">
    <property type="entry name" value="Acyl_CoA_acyltransferase"/>
</dbReference>
<dbReference type="InterPro" id="IPR000182">
    <property type="entry name" value="GNAT_dom"/>
</dbReference>
<reference evidence="2 3" key="1">
    <citation type="journal article" date="2020" name="Biotechnol. Biofuels">
        <title>New insights from the biogas microbiome by comprehensive genome-resolved metagenomics of nearly 1600 species originating from multiple anaerobic digesters.</title>
        <authorList>
            <person name="Campanaro S."/>
            <person name="Treu L."/>
            <person name="Rodriguez-R L.M."/>
            <person name="Kovalovszki A."/>
            <person name="Ziels R.M."/>
            <person name="Maus I."/>
            <person name="Zhu X."/>
            <person name="Kougias P.G."/>
            <person name="Basile A."/>
            <person name="Luo G."/>
            <person name="Schluter A."/>
            <person name="Konstantinidis K.T."/>
            <person name="Angelidaki I."/>
        </authorList>
    </citation>
    <scope>NUCLEOTIDE SEQUENCE [LARGE SCALE GENOMIC DNA]</scope>
    <source>
        <strain evidence="2">AS27yjCOA_65</strain>
    </source>
</reference>
<sequence length="161" mass="18415">MENVEIRLIEGLEGIEFCAKLMADIAPWKVLGMGIEECRKHFEDESREKYVVILDKVFAGFLIIHMEGTFSGYIQSIAIAPEFQRKEGLGSSLIEFAEERIFKDRQNVFLCVSSFNSAAQHFYSKHGYETIGEIKDFIVSGHSEVFLRKSKGPLRENRVCL</sequence>
<evidence type="ECO:0000313" key="3">
    <source>
        <dbReference type="Proteomes" id="UP000524246"/>
    </source>
</evidence>
<comment type="caution">
    <text evidence="2">The sequence shown here is derived from an EMBL/GenBank/DDBJ whole genome shotgun (WGS) entry which is preliminary data.</text>
</comment>
<evidence type="ECO:0000313" key="2">
    <source>
        <dbReference type="EMBL" id="NMC62893.1"/>
    </source>
</evidence>
<organism evidence="2 3">
    <name type="scientific">SAR324 cluster bacterium</name>
    <dbReference type="NCBI Taxonomy" id="2024889"/>
    <lineage>
        <taxon>Bacteria</taxon>
        <taxon>Deltaproteobacteria</taxon>
        <taxon>SAR324 cluster</taxon>
    </lineage>
</organism>
<feature type="domain" description="N-acetyltransferase" evidence="1">
    <location>
        <begin position="4"/>
        <end position="152"/>
    </location>
</feature>
<dbReference type="Pfam" id="PF00583">
    <property type="entry name" value="Acetyltransf_1"/>
    <property type="match status" value="1"/>
</dbReference>
<dbReference type="AlphaFoldDB" id="A0A7X9IJA2"/>
<dbReference type="CDD" id="cd04301">
    <property type="entry name" value="NAT_SF"/>
    <property type="match status" value="1"/>
</dbReference>
<name>A0A7X9IJA2_9DELT</name>
<dbReference type="Proteomes" id="UP000524246">
    <property type="component" value="Unassembled WGS sequence"/>
</dbReference>
<dbReference type="GO" id="GO:0016747">
    <property type="term" value="F:acyltransferase activity, transferring groups other than amino-acyl groups"/>
    <property type="evidence" value="ECO:0007669"/>
    <property type="project" value="InterPro"/>
</dbReference>
<keyword evidence="2" id="KW-0808">Transferase</keyword>
<dbReference type="EMBL" id="JAAZON010000304">
    <property type="protein sequence ID" value="NMC62893.1"/>
    <property type="molecule type" value="Genomic_DNA"/>
</dbReference>
<proteinExistence type="predicted"/>
<dbReference type="SUPFAM" id="SSF55729">
    <property type="entry name" value="Acyl-CoA N-acyltransferases (Nat)"/>
    <property type="match status" value="1"/>
</dbReference>
<accession>A0A7X9IJA2</accession>
<evidence type="ECO:0000259" key="1">
    <source>
        <dbReference type="PROSITE" id="PS51186"/>
    </source>
</evidence>
<protein>
    <submittedName>
        <fullName evidence="2">GNAT family N-acetyltransferase</fullName>
    </submittedName>
</protein>
<dbReference type="PROSITE" id="PS51186">
    <property type="entry name" value="GNAT"/>
    <property type="match status" value="1"/>
</dbReference>